<dbReference type="Proteomes" id="UP000663193">
    <property type="component" value="Chromosome 1"/>
</dbReference>
<sequence>MSGSGPNRPPHPYNNRPAHGRNVSLALVGEGNSLQHSREAYPDGPTSPPQGHQPIPTVIQPRNGPVTDLQRFAGLSVHPFCRWAFTVYNQAGRAVPNNDFLPDVDNAVYWSETIDAFDRDSRLIHELVLRIANRELGHPAMETIRQNHSMVEMLLYRHYQRHGGIMLPPTAPAVSVMQAYEQTVHEARREHFQRTGRQLHIDDPNFPRIRFPAWNDPATSPSSPPGQTTKGKGPPRGSPGGKFFGAPGNHRLSRGGGAAPGGGVTF</sequence>
<feature type="region of interest" description="Disordered" evidence="1">
    <location>
        <begin position="193"/>
        <end position="266"/>
    </location>
</feature>
<dbReference type="OrthoDB" id="3774394at2759"/>
<evidence type="ECO:0000313" key="3">
    <source>
        <dbReference type="Proteomes" id="UP000663193"/>
    </source>
</evidence>
<feature type="compositionally biased region" description="Basic and acidic residues" evidence="1">
    <location>
        <begin position="193"/>
        <end position="205"/>
    </location>
</feature>
<dbReference type="RefSeq" id="XP_001800097.1">
    <property type="nucleotide sequence ID" value="XM_001800045.1"/>
</dbReference>
<reference evidence="3" key="1">
    <citation type="journal article" date="2021" name="BMC Genomics">
        <title>Chromosome-level genome assembly and manually-curated proteome of model necrotroph Parastagonospora nodorum Sn15 reveals a genome-wide trove of candidate effector homologs, and redundancy of virulence-related functions within an accessory chromosome.</title>
        <authorList>
            <person name="Bertazzoni S."/>
            <person name="Jones D.A.B."/>
            <person name="Phan H.T."/>
            <person name="Tan K.-C."/>
            <person name="Hane J.K."/>
        </authorList>
    </citation>
    <scope>NUCLEOTIDE SEQUENCE [LARGE SCALE GENOMIC DNA]</scope>
    <source>
        <strain evidence="3">SN15 / ATCC MYA-4574 / FGSC 10173)</strain>
    </source>
</reference>
<keyword evidence="3" id="KW-1185">Reference proteome</keyword>
<organism evidence="2 3">
    <name type="scientific">Phaeosphaeria nodorum (strain SN15 / ATCC MYA-4574 / FGSC 10173)</name>
    <name type="common">Glume blotch fungus</name>
    <name type="synonym">Parastagonospora nodorum</name>
    <dbReference type="NCBI Taxonomy" id="321614"/>
    <lineage>
        <taxon>Eukaryota</taxon>
        <taxon>Fungi</taxon>
        <taxon>Dikarya</taxon>
        <taxon>Ascomycota</taxon>
        <taxon>Pezizomycotina</taxon>
        <taxon>Dothideomycetes</taxon>
        <taxon>Pleosporomycetidae</taxon>
        <taxon>Pleosporales</taxon>
        <taxon>Pleosporineae</taxon>
        <taxon>Phaeosphaeriaceae</taxon>
        <taxon>Parastagonospora</taxon>
    </lineage>
</organism>
<feature type="region of interest" description="Disordered" evidence="1">
    <location>
        <begin position="1"/>
        <end position="64"/>
    </location>
</feature>
<feature type="compositionally biased region" description="Gly residues" evidence="1">
    <location>
        <begin position="254"/>
        <end position="266"/>
    </location>
</feature>
<protein>
    <submittedName>
        <fullName evidence="2">Uncharacterized protein</fullName>
    </submittedName>
</protein>
<dbReference type="EMBL" id="CP069023">
    <property type="protein sequence ID" value="QRC90404.1"/>
    <property type="molecule type" value="Genomic_DNA"/>
</dbReference>
<dbReference type="AlphaFoldDB" id="A0A7U2HU54"/>
<evidence type="ECO:0000313" key="2">
    <source>
        <dbReference type="EMBL" id="QRC90404.1"/>
    </source>
</evidence>
<proteinExistence type="predicted"/>
<evidence type="ECO:0000256" key="1">
    <source>
        <dbReference type="SAM" id="MobiDB-lite"/>
    </source>
</evidence>
<dbReference type="VEuPathDB" id="FungiDB:JI435_098100"/>
<dbReference type="KEGG" id="pno:SNOG_09810"/>
<name>A0A7U2HU54_PHANO</name>
<accession>A0A7U2HU54</accession>
<dbReference type="OMA" id="HASMDWI"/>
<gene>
    <name evidence="2" type="ORF">JI435_098100</name>
</gene>